<name>A0AAD5C4B9_AMBAR</name>
<evidence type="ECO:0000256" key="4">
    <source>
        <dbReference type="ARBA" id="ARBA00023306"/>
    </source>
</evidence>
<accession>A0AAD5C4B9</accession>
<keyword evidence="9" id="KW-1185">Reference proteome</keyword>
<dbReference type="CDD" id="cd20543">
    <property type="entry name" value="CYCLIN_AtCycD-like_rpt1"/>
    <property type="match status" value="1"/>
</dbReference>
<evidence type="ECO:0000259" key="7">
    <source>
        <dbReference type="SMART" id="SM01332"/>
    </source>
</evidence>
<feature type="domain" description="Cyclin-like" evidence="6">
    <location>
        <begin position="62"/>
        <end position="151"/>
    </location>
</feature>
<dbReference type="InterPro" id="IPR039361">
    <property type="entry name" value="Cyclin"/>
</dbReference>
<gene>
    <name evidence="8" type="ORF">M8C21_030677</name>
</gene>
<evidence type="ECO:0008006" key="10">
    <source>
        <dbReference type="Google" id="ProtNLM"/>
    </source>
</evidence>
<organism evidence="8 9">
    <name type="scientific">Ambrosia artemisiifolia</name>
    <name type="common">Common ragweed</name>
    <dbReference type="NCBI Taxonomy" id="4212"/>
    <lineage>
        <taxon>Eukaryota</taxon>
        <taxon>Viridiplantae</taxon>
        <taxon>Streptophyta</taxon>
        <taxon>Embryophyta</taxon>
        <taxon>Tracheophyta</taxon>
        <taxon>Spermatophyta</taxon>
        <taxon>Magnoliopsida</taxon>
        <taxon>eudicotyledons</taxon>
        <taxon>Gunneridae</taxon>
        <taxon>Pentapetalae</taxon>
        <taxon>asterids</taxon>
        <taxon>campanulids</taxon>
        <taxon>Asterales</taxon>
        <taxon>Asteraceae</taxon>
        <taxon>Asteroideae</taxon>
        <taxon>Heliantheae alliance</taxon>
        <taxon>Heliantheae</taxon>
        <taxon>Ambrosia</taxon>
    </lineage>
</organism>
<dbReference type="PANTHER" id="PTHR10177">
    <property type="entry name" value="CYCLINS"/>
    <property type="match status" value="1"/>
</dbReference>
<reference evidence="8" key="1">
    <citation type="submission" date="2022-06" db="EMBL/GenBank/DDBJ databases">
        <title>Uncovering the hologenomic basis of an extraordinary plant invasion.</title>
        <authorList>
            <person name="Bieker V.C."/>
            <person name="Martin M.D."/>
            <person name="Gilbert T."/>
            <person name="Hodgins K."/>
            <person name="Battlay P."/>
            <person name="Petersen B."/>
            <person name="Wilson J."/>
        </authorList>
    </citation>
    <scope>NUCLEOTIDE SEQUENCE</scope>
    <source>
        <strain evidence="8">AA19_3_7</strain>
        <tissue evidence="8">Leaf</tissue>
    </source>
</reference>
<evidence type="ECO:0000256" key="5">
    <source>
        <dbReference type="RuleBase" id="RU000383"/>
    </source>
</evidence>
<dbReference type="InterPro" id="IPR004367">
    <property type="entry name" value="Cyclin_C-dom"/>
</dbReference>
<dbReference type="InterPro" id="IPR006671">
    <property type="entry name" value="Cyclin_N"/>
</dbReference>
<evidence type="ECO:0000313" key="9">
    <source>
        <dbReference type="Proteomes" id="UP001206925"/>
    </source>
</evidence>
<comment type="caution">
    <text evidence="8">The sequence shown here is derived from an EMBL/GenBank/DDBJ whole genome shotgun (WGS) entry which is preliminary data.</text>
</comment>
<dbReference type="Pfam" id="PF00134">
    <property type="entry name" value="Cyclin_N"/>
    <property type="match status" value="1"/>
</dbReference>
<evidence type="ECO:0000256" key="1">
    <source>
        <dbReference type="ARBA" id="ARBA00009065"/>
    </source>
</evidence>
<dbReference type="FunFam" id="1.10.472.10:FF:000040">
    <property type="entry name" value="D6-type cyclin"/>
    <property type="match status" value="1"/>
</dbReference>
<feature type="domain" description="Cyclin C-terminal" evidence="7">
    <location>
        <begin position="160"/>
        <end position="279"/>
    </location>
</feature>
<protein>
    <recommendedName>
        <fullName evidence="10">B-like cyclin</fullName>
    </recommendedName>
</protein>
<dbReference type="InterPro" id="IPR013763">
    <property type="entry name" value="Cyclin-like_dom"/>
</dbReference>
<keyword evidence="2" id="KW-0132">Cell division</keyword>
<dbReference type="Gene3D" id="1.10.472.10">
    <property type="entry name" value="Cyclin-like"/>
    <property type="match status" value="2"/>
</dbReference>
<evidence type="ECO:0000256" key="3">
    <source>
        <dbReference type="ARBA" id="ARBA00023127"/>
    </source>
</evidence>
<dbReference type="InterPro" id="IPR048258">
    <property type="entry name" value="Cyclins_cyclin-box"/>
</dbReference>
<dbReference type="SMART" id="SM00385">
    <property type="entry name" value="CYCLIN"/>
    <property type="match status" value="1"/>
</dbReference>
<dbReference type="Pfam" id="PF02984">
    <property type="entry name" value="Cyclin_C"/>
    <property type="match status" value="1"/>
</dbReference>
<comment type="similarity">
    <text evidence="1">Belongs to the cyclin family. Cyclin D subfamily.</text>
</comment>
<sequence length="312" mass="35752">MSDHSASSLFNSTVVNHHHPPVQDSVIDSLISVEHHHSPSPDYLNHCRRRSVHLTHRQDSINWILNAHAYYRFQPLTAILSVNYFDRFLSATPSFEWNNGWKFQLLSVACLSLAAKMEEPEVPLLLDFQVSEPRFVFEPKTIQRMELWVMKKLDWRLQSVTPFDFIHYFIFKLRHSLSTNECHIIRICSDLIVKTIRVIDFIGFRPSVIAAAAVVCAAAMISAAEGVEIPESYYEKVNKEMVRSCHQLMEEYLVDTCLSADEPSRSPDGVLDSATCVSCDTGSDNIDNMIPLSGYPDREVKRLRCIVQEEHQ</sequence>
<dbReference type="InterPro" id="IPR036915">
    <property type="entry name" value="Cyclin-like_sf"/>
</dbReference>
<dbReference type="GO" id="GO:0051301">
    <property type="term" value="P:cell division"/>
    <property type="evidence" value="ECO:0007669"/>
    <property type="project" value="UniProtKB-KW"/>
</dbReference>
<keyword evidence="3 5" id="KW-0195">Cyclin</keyword>
<evidence type="ECO:0000256" key="2">
    <source>
        <dbReference type="ARBA" id="ARBA00022618"/>
    </source>
</evidence>
<dbReference type="Proteomes" id="UP001206925">
    <property type="component" value="Unassembled WGS sequence"/>
</dbReference>
<dbReference type="PROSITE" id="PS00292">
    <property type="entry name" value="CYCLINS"/>
    <property type="match status" value="1"/>
</dbReference>
<dbReference type="CDD" id="cd20544">
    <property type="entry name" value="CYCLIN_AtCycD-like_rpt2"/>
    <property type="match status" value="1"/>
</dbReference>
<dbReference type="FunFam" id="1.10.472.10:FF:000060">
    <property type="entry name" value="D6-type cyclin"/>
    <property type="match status" value="1"/>
</dbReference>
<proteinExistence type="inferred from homology"/>
<evidence type="ECO:0000259" key="6">
    <source>
        <dbReference type="SMART" id="SM00385"/>
    </source>
</evidence>
<dbReference type="EMBL" id="JAMZMK010009634">
    <property type="protein sequence ID" value="KAI7734835.1"/>
    <property type="molecule type" value="Genomic_DNA"/>
</dbReference>
<dbReference type="SUPFAM" id="SSF47954">
    <property type="entry name" value="Cyclin-like"/>
    <property type="match status" value="2"/>
</dbReference>
<keyword evidence="4" id="KW-0131">Cell cycle</keyword>
<dbReference type="AlphaFoldDB" id="A0AAD5C4B9"/>
<dbReference type="SMART" id="SM01332">
    <property type="entry name" value="Cyclin_C"/>
    <property type="match status" value="1"/>
</dbReference>
<evidence type="ECO:0000313" key="8">
    <source>
        <dbReference type="EMBL" id="KAI7734835.1"/>
    </source>
</evidence>